<protein>
    <submittedName>
        <fullName evidence="1">Uncharacterized protein</fullName>
    </submittedName>
</protein>
<reference evidence="1" key="1">
    <citation type="submission" date="2023-10" db="EMBL/GenBank/DDBJ databases">
        <authorList>
            <person name="Chen Y."/>
            <person name="Shah S."/>
            <person name="Dougan E. K."/>
            <person name="Thang M."/>
            <person name="Chan C."/>
        </authorList>
    </citation>
    <scope>NUCLEOTIDE SEQUENCE [LARGE SCALE GENOMIC DNA]</scope>
</reference>
<sequence>MPAALPASARSARLGRAARGARLGGTLPAAARRRLAVAALVPAVALLAAAPAPGRLGCGEAGAGAASPPCAFARWHPFPTGKYKLVDYYKRNVGTFSEEGLEKMVVLLREAFAADILEVGPAKEVVAGSGVVQRAPGVGHPARRGLLGRGHRFLYRDGGQEAVATGPATTS</sequence>
<dbReference type="Proteomes" id="UP001189429">
    <property type="component" value="Unassembled WGS sequence"/>
</dbReference>
<comment type="caution">
    <text evidence="1">The sequence shown here is derived from an EMBL/GenBank/DDBJ whole genome shotgun (WGS) entry which is preliminary data.</text>
</comment>
<organism evidence="1 2">
    <name type="scientific">Prorocentrum cordatum</name>
    <dbReference type="NCBI Taxonomy" id="2364126"/>
    <lineage>
        <taxon>Eukaryota</taxon>
        <taxon>Sar</taxon>
        <taxon>Alveolata</taxon>
        <taxon>Dinophyceae</taxon>
        <taxon>Prorocentrales</taxon>
        <taxon>Prorocentraceae</taxon>
        <taxon>Prorocentrum</taxon>
    </lineage>
</organism>
<name>A0ABN9QSF0_9DINO</name>
<gene>
    <name evidence="1" type="ORF">PCOR1329_LOCUS14463</name>
</gene>
<evidence type="ECO:0000313" key="2">
    <source>
        <dbReference type="Proteomes" id="UP001189429"/>
    </source>
</evidence>
<dbReference type="EMBL" id="CAUYUJ010004324">
    <property type="protein sequence ID" value="CAK0809133.1"/>
    <property type="molecule type" value="Genomic_DNA"/>
</dbReference>
<evidence type="ECO:0000313" key="1">
    <source>
        <dbReference type="EMBL" id="CAK0809133.1"/>
    </source>
</evidence>
<accession>A0ABN9QSF0</accession>
<keyword evidence="2" id="KW-1185">Reference proteome</keyword>
<proteinExistence type="predicted"/>